<evidence type="ECO:0000313" key="1">
    <source>
        <dbReference type="EMBL" id="KKN65973.1"/>
    </source>
</evidence>
<protein>
    <submittedName>
        <fullName evidence="1">Uncharacterized protein</fullName>
    </submittedName>
</protein>
<dbReference type="AlphaFoldDB" id="A0A0F9VJG7"/>
<dbReference type="EMBL" id="LAZR01000513">
    <property type="protein sequence ID" value="KKN65973.1"/>
    <property type="molecule type" value="Genomic_DNA"/>
</dbReference>
<proteinExistence type="predicted"/>
<comment type="caution">
    <text evidence="1">The sequence shown here is derived from an EMBL/GenBank/DDBJ whole genome shotgun (WGS) entry which is preliminary data.</text>
</comment>
<gene>
    <name evidence="1" type="ORF">LCGC14_0476760</name>
</gene>
<reference evidence="1" key="1">
    <citation type="journal article" date="2015" name="Nature">
        <title>Complex archaea that bridge the gap between prokaryotes and eukaryotes.</title>
        <authorList>
            <person name="Spang A."/>
            <person name="Saw J.H."/>
            <person name="Jorgensen S.L."/>
            <person name="Zaremba-Niedzwiedzka K."/>
            <person name="Martijn J."/>
            <person name="Lind A.E."/>
            <person name="van Eijk R."/>
            <person name="Schleper C."/>
            <person name="Guy L."/>
            <person name="Ettema T.J."/>
        </authorList>
    </citation>
    <scope>NUCLEOTIDE SEQUENCE</scope>
</reference>
<sequence>MRTEKEIWYIIGYDNETWTLDLEDDMIQEEIDMCIYSQFYGVES</sequence>
<name>A0A0F9VJG7_9ZZZZ</name>
<accession>A0A0F9VJG7</accession>
<organism evidence="1">
    <name type="scientific">marine sediment metagenome</name>
    <dbReference type="NCBI Taxonomy" id="412755"/>
    <lineage>
        <taxon>unclassified sequences</taxon>
        <taxon>metagenomes</taxon>
        <taxon>ecological metagenomes</taxon>
    </lineage>
</organism>